<dbReference type="RefSeq" id="XP_013237657.1">
    <property type="nucleotide sequence ID" value="XM_013382203.1"/>
</dbReference>
<dbReference type="EMBL" id="JMKJ01000344">
    <property type="protein sequence ID" value="KGG51230.1"/>
    <property type="molecule type" value="Genomic_DNA"/>
</dbReference>
<feature type="transmembrane region" description="Helical" evidence="1">
    <location>
        <begin position="121"/>
        <end position="143"/>
    </location>
</feature>
<organism evidence="2 3">
    <name type="scientific">Mitosporidium daphniae</name>
    <dbReference type="NCBI Taxonomy" id="1485682"/>
    <lineage>
        <taxon>Eukaryota</taxon>
        <taxon>Fungi</taxon>
        <taxon>Fungi incertae sedis</taxon>
        <taxon>Microsporidia</taxon>
        <taxon>Mitosporidium</taxon>
    </lineage>
</organism>
<dbReference type="VEuPathDB" id="MicrosporidiaDB:DI09_40p160"/>
<dbReference type="HOGENOM" id="CLU_1669809_0_0_1"/>
<evidence type="ECO:0000256" key="1">
    <source>
        <dbReference type="SAM" id="Phobius"/>
    </source>
</evidence>
<protein>
    <submittedName>
        <fullName evidence="2">Uncharacterized protein</fullName>
    </submittedName>
</protein>
<dbReference type="GeneID" id="25259888"/>
<dbReference type="AlphaFoldDB" id="A0A098VQH9"/>
<sequence length="158" mass="18052">MPPIVRRNRERNPFLSQRYRGGHIEYYAPPAHKKMEARMEHSEPIGSSFYSRPVHAAFDISPQKKYEPPFSDARDVGRHKLSTGTIRNRAFPPFSIASTVPRETAFVRANQVASYGPTSHVFGYGFGIFFAFLIIVTIADWAIQHTRSDFTKESKISF</sequence>
<keyword evidence="1" id="KW-0472">Membrane</keyword>
<reference evidence="2 3" key="1">
    <citation type="submission" date="2014-04" db="EMBL/GenBank/DDBJ databases">
        <title>A new species of microsporidia sheds light on the evolution of extreme parasitism.</title>
        <authorList>
            <person name="Haag K.L."/>
            <person name="James T.Y."/>
            <person name="Larsson R."/>
            <person name="Schaer T.M."/>
            <person name="Refardt D."/>
            <person name="Pombert J.-F."/>
            <person name="Ebert D."/>
        </authorList>
    </citation>
    <scope>NUCLEOTIDE SEQUENCE [LARGE SCALE GENOMIC DNA]</scope>
    <source>
        <strain evidence="2 3">UGP3</strain>
        <tissue evidence="2">Spores</tissue>
    </source>
</reference>
<name>A0A098VQH9_9MICR</name>
<keyword evidence="3" id="KW-1185">Reference proteome</keyword>
<proteinExistence type="predicted"/>
<comment type="caution">
    <text evidence="2">The sequence shown here is derived from an EMBL/GenBank/DDBJ whole genome shotgun (WGS) entry which is preliminary data.</text>
</comment>
<evidence type="ECO:0000313" key="3">
    <source>
        <dbReference type="Proteomes" id="UP000029725"/>
    </source>
</evidence>
<evidence type="ECO:0000313" key="2">
    <source>
        <dbReference type="EMBL" id="KGG51230.1"/>
    </source>
</evidence>
<gene>
    <name evidence="2" type="ORF">DI09_40p160</name>
</gene>
<keyword evidence="1" id="KW-0812">Transmembrane</keyword>
<dbReference type="Proteomes" id="UP000029725">
    <property type="component" value="Unassembled WGS sequence"/>
</dbReference>
<accession>A0A098VQH9</accession>
<keyword evidence="1" id="KW-1133">Transmembrane helix</keyword>